<keyword evidence="4" id="KW-1133">Transmembrane helix</keyword>
<reference evidence="5 6" key="1">
    <citation type="submission" date="2018-03" db="EMBL/GenBank/DDBJ databases">
        <authorList>
            <person name="Guldener U."/>
        </authorList>
    </citation>
    <scope>NUCLEOTIDE SEQUENCE [LARGE SCALE GENOMIC DNA]</scope>
    <source>
        <strain evidence="5 6">DAOM196992</strain>
    </source>
</reference>
<dbReference type="Gene3D" id="3.40.50.10320">
    <property type="entry name" value="LmbE-like"/>
    <property type="match status" value="1"/>
</dbReference>
<dbReference type="PANTHER" id="PTHR12993:SF11">
    <property type="entry name" value="N-ACETYLGLUCOSAMINYL-PHOSPHATIDYLINOSITOL DE-N-ACETYLASE"/>
    <property type="match status" value="1"/>
</dbReference>
<protein>
    <recommendedName>
        <fullName evidence="2">N-acetylglucosaminylphosphatidylinositol deacetylase</fullName>
        <ecNumber evidence="2">3.5.1.89</ecNumber>
    </recommendedName>
</protein>
<comment type="similarity">
    <text evidence="1">Belongs to the PIGL family.</text>
</comment>
<feature type="transmembrane region" description="Helical" evidence="4">
    <location>
        <begin position="279"/>
        <end position="298"/>
    </location>
</feature>
<dbReference type="Pfam" id="PF02585">
    <property type="entry name" value="PIG-L"/>
    <property type="match status" value="1"/>
</dbReference>
<feature type="region of interest" description="Disordered" evidence="3">
    <location>
        <begin position="1"/>
        <end position="20"/>
    </location>
</feature>
<accession>A0A5C3ERV8</accession>
<dbReference type="UniPathway" id="UPA00196"/>
<dbReference type="InterPro" id="IPR024078">
    <property type="entry name" value="LmbE-like_dom_sf"/>
</dbReference>
<evidence type="ECO:0000256" key="1">
    <source>
        <dbReference type="ARBA" id="ARBA00006066"/>
    </source>
</evidence>
<dbReference type="SUPFAM" id="SSF102588">
    <property type="entry name" value="LmbE-like"/>
    <property type="match status" value="1"/>
</dbReference>
<feature type="transmembrane region" description="Helical" evidence="4">
    <location>
        <begin position="81"/>
        <end position="102"/>
    </location>
</feature>
<keyword evidence="4" id="KW-0812">Transmembrane</keyword>
<keyword evidence="4" id="KW-0472">Membrane</keyword>
<dbReference type="GO" id="GO:0016020">
    <property type="term" value="C:membrane"/>
    <property type="evidence" value="ECO:0007669"/>
    <property type="project" value="GOC"/>
</dbReference>
<proteinExistence type="inferred from homology"/>
<evidence type="ECO:0000256" key="2">
    <source>
        <dbReference type="ARBA" id="ARBA00012176"/>
    </source>
</evidence>
<dbReference type="GO" id="GO:0006506">
    <property type="term" value="P:GPI anchor biosynthetic process"/>
    <property type="evidence" value="ECO:0007669"/>
    <property type="project" value="UniProtKB-UniPathway"/>
</dbReference>
<dbReference type="PANTHER" id="PTHR12993">
    <property type="entry name" value="N-ACETYLGLUCOSAMINYL-PHOSPHATIDYLINOSITOL DE-N-ACETYLASE-RELATED"/>
    <property type="match status" value="1"/>
</dbReference>
<dbReference type="EMBL" id="OOIP01000001">
    <property type="protein sequence ID" value="SPO34968.1"/>
    <property type="molecule type" value="Genomic_DNA"/>
</dbReference>
<dbReference type="OrthoDB" id="440160at2759"/>
<dbReference type="EC" id="3.5.1.89" evidence="2"/>
<sequence length="299" mass="32977">MAPRFASNAPMQQTQRTRRAARRAFTHRRSWLVALPVVVLALLSLQSLLSGLWLTSSDSATTETLPRTALVLTAHPDDEVMFFAPTILALVGAGVHVFALCLSTGNADGLGSVRHRELVQAYNALGVPEDRVGWLDDRKLQDGMRTVWDPTHVAGRVQRYLDSLGLQIDALITFDSMGVSSHANHIACHQASLLLRDQGTFDAVYALHSPRLATKYLSLPSSLLGTLLSLPLSQRAVAAHVQPPIDKAILPQTIRALSSPSQYRQSLEAMRRHASQLVWFRYVYIVLSQLMYGNLLVLL</sequence>
<dbReference type="Proteomes" id="UP000323386">
    <property type="component" value="Unassembled WGS sequence"/>
</dbReference>
<keyword evidence="6" id="KW-1185">Reference proteome</keyword>
<dbReference type="GO" id="GO:0000225">
    <property type="term" value="F:N-acetylglucosaminylphosphatidylinositol deacetylase activity"/>
    <property type="evidence" value="ECO:0007669"/>
    <property type="project" value="UniProtKB-EC"/>
</dbReference>
<dbReference type="GO" id="GO:0005783">
    <property type="term" value="C:endoplasmic reticulum"/>
    <property type="evidence" value="ECO:0007669"/>
    <property type="project" value="TreeGrafter"/>
</dbReference>
<gene>
    <name evidence="5" type="ORF">PSFLO_00439</name>
</gene>
<evidence type="ECO:0000256" key="3">
    <source>
        <dbReference type="SAM" id="MobiDB-lite"/>
    </source>
</evidence>
<evidence type="ECO:0000313" key="6">
    <source>
        <dbReference type="Proteomes" id="UP000323386"/>
    </source>
</evidence>
<dbReference type="InterPro" id="IPR003737">
    <property type="entry name" value="GlcNAc_PI_deacetylase-related"/>
</dbReference>
<evidence type="ECO:0000313" key="5">
    <source>
        <dbReference type="EMBL" id="SPO34968.1"/>
    </source>
</evidence>
<evidence type="ECO:0000256" key="4">
    <source>
        <dbReference type="SAM" id="Phobius"/>
    </source>
</evidence>
<name>A0A5C3ERV8_9BASI</name>
<dbReference type="AlphaFoldDB" id="A0A5C3ERV8"/>
<organism evidence="5 6">
    <name type="scientific">Pseudozyma flocculosa</name>
    <dbReference type="NCBI Taxonomy" id="84751"/>
    <lineage>
        <taxon>Eukaryota</taxon>
        <taxon>Fungi</taxon>
        <taxon>Dikarya</taxon>
        <taxon>Basidiomycota</taxon>
        <taxon>Ustilaginomycotina</taxon>
        <taxon>Ustilaginomycetes</taxon>
        <taxon>Ustilaginales</taxon>
        <taxon>Ustilaginaceae</taxon>
        <taxon>Pseudozyma</taxon>
    </lineage>
</organism>